<evidence type="ECO:0000256" key="7">
    <source>
        <dbReference type="ARBA" id="ARBA00022679"/>
    </source>
</evidence>
<evidence type="ECO:0000256" key="9">
    <source>
        <dbReference type="ARBA" id="ARBA00022777"/>
    </source>
</evidence>
<dbReference type="PATRIC" id="fig|1068978.7.peg.2944"/>
<evidence type="ECO:0000256" key="1">
    <source>
        <dbReference type="ARBA" id="ARBA00004964"/>
    </source>
</evidence>
<evidence type="ECO:0000313" key="16">
    <source>
        <dbReference type="EMBL" id="AIJ22849.1"/>
    </source>
</evidence>
<keyword evidence="12" id="KW-0119">Carbohydrate metabolism</keyword>
<dbReference type="HOGENOM" id="CLU_029675_0_0_11"/>
<gene>
    <name evidence="16" type="ORF">AMETH_2757</name>
</gene>
<dbReference type="Proteomes" id="UP000062973">
    <property type="component" value="Chromosome"/>
</dbReference>
<keyword evidence="11" id="KW-0320">Glycogen biosynthesis</keyword>
<dbReference type="EC" id="2.7.1.175" evidence="4"/>
<keyword evidence="8" id="KW-0547">Nucleotide-binding</keyword>
<dbReference type="eggNOG" id="COG3281">
    <property type="taxonomic scope" value="Bacteria"/>
</dbReference>
<evidence type="ECO:0000256" key="12">
    <source>
        <dbReference type="ARBA" id="ARBA00023277"/>
    </source>
</evidence>
<comment type="catalytic activity">
    <reaction evidence="14">
        <text>D-maltose + ATP = alpha-maltose 1-phosphate + ADP + H(+)</text>
        <dbReference type="Rhea" id="RHEA:31915"/>
        <dbReference type="ChEBI" id="CHEBI:15378"/>
        <dbReference type="ChEBI" id="CHEBI:17306"/>
        <dbReference type="ChEBI" id="CHEBI:30616"/>
        <dbReference type="ChEBI" id="CHEBI:63576"/>
        <dbReference type="ChEBI" id="CHEBI:456216"/>
        <dbReference type="EC" id="2.7.1.175"/>
    </reaction>
</comment>
<keyword evidence="10" id="KW-0067">ATP-binding</keyword>
<evidence type="ECO:0000256" key="4">
    <source>
        <dbReference type="ARBA" id="ARBA00011962"/>
    </source>
</evidence>
<comment type="pathway">
    <text evidence="1">Glycan biosynthesis; glycogen biosynthesis.</text>
</comment>
<dbReference type="Pfam" id="PF18085">
    <property type="entry name" value="Mak_N_cap"/>
    <property type="match status" value="1"/>
</dbReference>
<proteinExistence type="inferred from homology"/>
<evidence type="ECO:0000313" key="17">
    <source>
        <dbReference type="Proteomes" id="UP000062973"/>
    </source>
</evidence>
<evidence type="ECO:0000256" key="13">
    <source>
        <dbReference type="ARBA" id="ARBA00031251"/>
    </source>
</evidence>
<evidence type="ECO:0000256" key="11">
    <source>
        <dbReference type="ARBA" id="ARBA00023056"/>
    </source>
</evidence>
<evidence type="ECO:0000256" key="6">
    <source>
        <dbReference type="ARBA" id="ARBA00022600"/>
    </source>
</evidence>
<dbReference type="GO" id="GO:0005524">
    <property type="term" value="F:ATP binding"/>
    <property type="evidence" value="ECO:0007669"/>
    <property type="project" value="UniProtKB-KW"/>
</dbReference>
<evidence type="ECO:0000256" key="8">
    <source>
        <dbReference type="ARBA" id="ARBA00022741"/>
    </source>
</evidence>
<comment type="subunit">
    <text evidence="3">Monomer.</text>
</comment>
<dbReference type="GO" id="GO:0016301">
    <property type="term" value="F:kinase activity"/>
    <property type="evidence" value="ECO:0007669"/>
    <property type="project" value="UniProtKB-KW"/>
</dbReference>
<dbReference type="GO" id="GO:0005978">
    <property type="term" value="P:glycogen biosynthetic process"/>
    <property type="evidence" value="ECO:0007669"/>
    <property type="project" value="UniProtKB-UniPathway"/>
</dbReference>
<evidence type="ECO:0000256" key="14">
    <source>
        <dbReference type="ARBA" id="ARBA00049067"/>
    </source>
</evidence>
<feature type="domain" description="Maltokinase N-terminal cap" evidence="15">
    <location>
        <begin position="21"/>
        <end position="102"/>
    </location>
</feature>
<reference evidence="16 17" key="1">
    <citation type="submission" date="2014-07" db="EMBL/GenBank/DDBJ databases">
        <title>Whole Genome Sequence of the Amycolatopsis methanolica 239.</title>
        <authorList>
            <person name="Tang B."/>
        </authorList>
    </citation>
    <scope>NUCLEOTIDE SEQUENCE [LARGE SCALE GENOMIC DNA]</scope>
    <source>
        <strain evidence="16 17">239</strain>
    </source>
</reference>
<evidence type="ECO:0000256" key="3">
    <source>
        <dbReference type="ARBA" id="ARBA00011245"/>
    </source>
</evidence>
<evidence type="ECO:0000256" key="10">
    <source>
        <dbReference type="ARBA" id="ARBA00022840"/>
    </source>
</evidence>
<dbReference type="UniPathway" id="UPA00164"/>
<dbReference type="InterPro" id="IPR040999">
    <property type="entry name" value="Mak_N_cap"/>
</dbReference>
<keyword evidence="7" id="KW-0808">Transferase</keyword>
<comment type="similarity">
    <text evidence="2">Belongs to the aminoglycoside phosphotransferase family.</text>
</comment>
<organism evidence="16 17">
    <name type="scientific">Amycolatopsis methanolica 239</name>
    <dbReference type="NCBI Taxonomy" id="1068978"/>
    <lineage>
        <taxon>Bacteria</taxon>
        <taxon>Bacillati</taxon>
        <taxon>Actinomycetota</taxon>
        <taxon>Actinomycetes</taxon>
        <taxon>Pseudonocardiales</taxon>
        <taxon>Pseudonocardiaceae</taxon>
        <taxon>Amycolatopsis</taxon>
        <taxon>Amycolatopsis methanolica group</taxon>
    </lineage>
</organism>
<protein>
    <recommendedName>
        <fullName evidence="5">Maltokinase</fullName>
        <ecNumber evidence="4">2.7.1.175</ecNumber>
    </recommendedName>
    <alternativeName>
        <fullName evidence="13">Maltose-1-phosphate synthase</fullName>
    </alternativeName>
</protein>
<dbReference type="InterPro" id="IPR011009">
    <property type="entry name" value="Kinase-like_dom_sf"/>
</dbReference>
<evidence type="ECO:0000259" key="15">
    <source>
        <dbReference type="Pfam" id="PF18085"/>
    </source>
</evidence>
<dbReference type="EMBL" id="CP009110">
    <property type="protein sequence ID" value="AIJ22849.1"/>
    <property type="molecule type" value="Genomic_DNA"/>
</dbReference>
<keyword evidence="6" id="KW-0321">Glycogen metabolism</keyword>
<accession>A0A076MQ96</accession>
<dbReference type="STRING" id="1068978.AMETH_2757"/>
<keyword evidence="9" id="KW-0418">Kinase</keyword>
<name>A0A076MQ96_AMYME</name>
<dbReference type="AlphaFoldDB" id="A0A076MQ96"/>
<keyword evidence="17" id="KW-1185">Reference proteome</keyword>
<dbReference type="SUPFAM" id="SSF56112">
    <property type="entry name" value="Protein kinase-like (PK-like)"/>
    <property type="match status" value="1"/>
</dbReference>
<evidence type="ECO:0000256" key="2">
    <source>
        <dbReference type="ARBA" id="ARBA00006219"/>
    </source>
</evidence>
<dbReference type="KEGG" id="amq:AMETH_2757"/>
<dbReference type="Gene3D" id="3.90.1200.10">
    <property type="match status" value="1"/>
</dbReference>
<evidence type="ECO:0000256" key="5">
    <source>
        <dbReference type="ARBA" id="ARBA00013882"/>
    </source>
</evidence>
<sequence>MSDLTDPRELVGALVTELPEWLPTQRWFAGKDRPITGVRPLSTTVLMAGDPLLLHLVVEVKQDDRREPYQLLIGSQAHLPEYLGSNWIGTEKGLPCYEATGDADLTSKLLDLIAGDARIGSLRFEREPGAELRGGLRARPVGAEQSNTSLVFGHHYILKLFRKLTPGENPDLRLHRALHDVGSKHIADLLGSITGELDGEPVTIGMLQKFVSDAVDGWAMATTSVRDLMADPELPPDEVGGDFAGEAQRLGQAVASVHSDLRRALGDEIADEVEFDRTVKAMRDRLDTVSRAVPQLAEHAPALRAAFEKLREAHGPVSMQYIHGDLHLGQVLRCVTGWLLIDFEGEPAAPAAERVALRSPLRDVAGMLRSFDYAAHQMLIGHDEDDPRLTERALEWARRNRSAFCDGYAKAAPETVGDPRAHGDLLRAFELDKAVYEVAYEHANRPEWLTVPLASIARITAGGEQP</sequence>